<evidence type="ECO:0000256" key="1">
    <source>
        <dbReference type="SAM" id="Phobius"/>
    </source>
</evidence>
<feature type="transmembrane region" description="Helical" evidence="1">
    <location>
        <begin position="112"/>
        <end position="134"/>
    </location>
</feature>
<evidence type="ECO:0000313" key="2">
    <source>
        <dbReference type="EMBL" id="CAI9958787.1"/>
    </source>
</evidence>
<keyword evidence="1" id="KW-1133">Transmembrane helix</keyword>
<gene>
    <name evidence="3" type="ORF">HINF_LOCUS25545</name>
    <name evidence="2" type="ORF">HINF_LOCUS46432</name>
</gene>
<proteinExistence type="predicted"/>
<comment type="caution">
    <text evidence="2">The sequence shown here is derived from an EMBL/GenBank/DDBJ whole genome shotgun (WGS) entry which is preliminary data.</text>
</comment>
<reference evidence="3 4" key="2">
    <citation type="submission" date="2024-07" db="EMBL/GenBank/DDBJ databases">
        <authorList>
            <person name="Akdeniz Z."/>
        </authorList>
    </citation>
    <scope>NUCLEOTIDE SEQUENCE [LARGE SCALE GENOMIC DNA]</scope>
</reference>
<dbReference type="Proteomes" id="UP001642409">
    <property type="component" value="Unassembled WGS sequence"/>
</dbReference>
<reference evidence="2" key="1">
    <citation type="submission" date="2023-06" db="EMBL/GenBank/DDBJ databases">
        <authorList>
            <person name="Kurt Z."/>
        </authorList>
    </citation>
    <scope>NUCLEOTIDE SEQUENCE</scope>
</reference>
<evidence type="ECO:0000313" key="3">
    <source>
        <dbReference type="EMBL" id="CAL6016513.1"/>
    </source>
</evidence>
<dbReference type="AlphaFoldDB" id="A0AA86QQT1"/>
<keyword evidence="1" id="KW-0812">Transmembrane</keyword>
<name>A0AA86QQT1_9EUKA</name>
<dbReference type="EMBL" id="CATOUU010000909">
    <property type="protein sequence ID" value="CAI9958787.1"/>
    <property type="molecule type" value="Genomic_DNA"/>
</dbReference>
<keyword evidence="4" id="KW-1185">Reference proteome</keyword>
<protein>
    <submittedName>
        <fullName evidence="3">Hypothetical_protein</fullName>
    </submittedName>
</protein>
<sequence>MQKSLQLLQTIVENERANVRLCAQIMDCSESTVYRAMHLLTDQFYPIGLKVSFIERRELLLAMRAQNLALVEGKKQRKLRKKLNSLILMLKETSLSDISDLNPIQSSLSFKILYLLLLIVYYGAVNVNLIFASISSISYSQSNY</sequence>
<keyword evidence="1" id="KW-0472">Membrane</keyword>
<dbReference type="EMBL" id="CAXDID020000076">
    <property type="protein sequence ID" value="CAL6016513.1"/>
    <property type="molecule type" value="Genomic_DNA"/>
</dbReference>
<organism evidence="2">
    <name type="scientific">Hexamita inflata</name>
    <dbReference type="NCBI Taxonomy" id="28002"/>
    <lineage>
        <taxon>Eukaryota</taxon>
        <taxon>Metamonada</taxon>
        <taxon>Diplomonadida</taxon>
        <taxon>Hexamitidae</taxon>
        <taxon>Hexamitinae</taxon>
        <taxon>Hexamita</taxon>
    </lineage>
</organism>
<accession>A0AA86QQT1</accession>
<evidence type="ECO:0000313" key="4">
    <source>
        <dbReference type="Proteomes" id="UP001642409"/>
    </source>
</evidence>